<gene>
    <name evidence="2" type="ORF">M8523_09740</name>
</gene>
<dbReference type="InterPro" id="IPR004045">
    <property type="entry name" value="Glutathione_S-Trfase_N"/>
</dbReference>
<proteinExistence type="predicted"/>
<reference evidence="2" key="1">
    <citation type="submission" date="2022-05" db="EMBL/GenBank/DDBJ databases">
        <authorList>
            <person name="Pankratov T."/>
        </authorList>
    </citation>
    <scope>NUCLEOTIDE SEQUENCE</scope>
    <source>
        <strain evidence="2">BP6-180914</strain>
    </source>
</reference>
<dbReference type="Gene3D" id="3.40.30.10">
    <property type="entry name" value="Glutaredoxin"/>
    <property type="match status" value="1"/>
</dbReference>
<dbReference type="Pfam" id="PF13409">
    <property type="entry name" value="GST_N_2"/>
    <property type="match status" value="1"/>
</dbReference>
<dbReference type="InterPro" id="IPR036249">
    <property type="entry name" value="Thioredoxin-like_sf"/>
</dbReference>
<accession>A0AA41Z0J4</accession>
<keyword evidence="3" id="KW-1185">Reference proteome</keyword>
<dbReference type="EMBL" id="JAMOIM010000005">
    <property type="protein sequence ID" value="MCW6508303.1"/>
    <property type="molecule type" value="Genomic_DNA"/>
</dbReference>
<dbReference type="InterPro" id="IPR036282">
    <property type="entry name" value="Glutathione-S-Trfase_C_sf"/>
</dbReference>
<feature type="domain" description="GST N-terminal" evidence="1">
    <location>
        <begin position="1"/>
        <end position="77"/>
    </location>
</feature>
<dbReference type="SUPFAM" id="SSF47616">
    <property type="entry name" value="GST C-terminal domain-like"/>
    <property type="match status" value="1"/>
</dbReference>
<dbReference type="RefSeq" id="WP_282584671.1">
    <property type="nucleotide sequence ID" value="NZ_JAMOIM010000005.1"/>
</dbReference>
<sequence length="192" mass="21241">MILLNGPNTPFGRMALVTALELGVSVENRVISVGSAEWLDAHNPLRQIPTLLLEDGDALFDSRVICGYFASLAPGVDLIPTDLKVATRWALVLGLMEAGVARQMERMRPAGEQSPGVIAGLERRIARTLARLETEADIICAEALRIDRIATAVALFYIDFRYPHDWREAAPRLARWVERVGERPAMLATQPR</sequence>
<evidence type="ECO:0000313" key="2">
    <source>
        <dbReference type="EMBL" id="MCW6508303.1"/>
    </source>
</evidence>
<comment type="caution">
    <text evidence="2">The sequence shown here is derived from an EMBL/GenBank/DDBJ whole genome shotgun (WGS) entry which is preliminary data.</text>
</comment>
<protein>
    <submittedName>
        <fullName evidence="2">Glutathione S-transferase family protein</fullName>
    </submittedName>
</protein>
<dbReference type="Gene3D" id="1.20.1050.10">
    <property type="match status" value="1"/>
</dbReference>
<dbReference type="AlphaFoldDB" id="A0AA41Z0J4"/>
<organism evidence="2 3">
    <name type="scientific">Lichenifustis flavocetrariae</name>
    <dbReference type="NCBI Taxonomy" id="2949735"/>
    <lineage>
        <taxon>Bacteria</taxon>
        <taxon>Pseudomonadati</taxon>
        <taxon>Pseudomonadota</taxon>
        <taxon>Alphaproteobacteria</taxon>
        <taxon>Hyphomicrobiales</taxon>
        <taxon>Lichenihabitantaceae</taxon>
        <taxon>Lichenifustis</taxon>
    </lineage>
</organism>
<evidence type="ECO:0000313" key="3">
    <source>
        <dbReference type="Proteomes" id="UP001165667"/>
    </source>
</evidence>
<evidence type="ECO:0000259" key="1">
    <source>
        <dbReference type="PROSITE" id="PS50404"/>
    </source>
</evidence>
<dbReference type="CDD" id="cd03205">
    <property type="entry name" value="GST_C_6"/>
    <property type="match status" value="1"/>
</dbReference>
<dbReference type="PROSITE" id="PS50404">
    <property type="entry name" value="GST_NTER"/>
    <property type="match status" value="1"/>
</dbReference>
<dbReference type="SUPFAM" id="SSF52833">
    <property type="entry name" value="Thioredoxin-like"/>
    <property type="match status" value="1"/>
</dbReference>
<dbReference type="Proteomes" id="UP001165667">
    <property type="component" value="Unassembled WGS sequence"/>
</dbReference>
<name>A0AA41Z0J4_9HYPH</name>